<evidence type="ECO:0000313" key="3">
    <source>
        <dbReference type="Proteomes" id="UP001176961"/>
    </source>
</evidence>
<dbReference type="Proteomes" id="UP001176961">
    <property type="component" value="Unassembled WGS sequence"/>
</dbReference>
<dbReference type="AlphaFoldDB" id="A0AA36GDV4"/>
<evidence type="ECO:0000313" key="2">
    <source>
        <dbReference type="EMBL" id="CAJ0588639.1"/>
    </source>
</evidence>
<evidence type="ECO:0000256" key="1">
    <source>
        <dbReference type="SAM" id="SignalP"/>
    </source>
</evidence>
<gene>
    <name evidence="2" type="ORF">CYNAS_LOCUS622</name>
</gene>
<comment type="caution">
    <text evidence="2">The sequence shown here is derived from an EMBL/GenBank/DDBJ whole genome shotgun (WGS) entry which is preliminary data.</text>
</comment>
<sequence length="86" mass="10114">MSYKLLILLLVLQICIVDGVYIFASKIKSERDFKNRDPSPFYKCVETYCGRFINEKDEEWGPCMDECMTKIESRYVAEFKPAPFLV</sequence>
<accession>A0AA36GDV4</accession>
<dbReference type="EMBL" id="CATQJL010000001">
    <property type="protein sequence ID" value="CAJ0588639.1"/>
    <property type="molecule type" value="Genomic_DNA"/>
</dbReference>
<organism evidence="2 3">
    <name type="scientific">Cylicocyclus nassatus</name>
    <name type="common">Nematode worm</name>
    <dbReference type="NCBI Taxonomy" id="53992"/>
    <lineage>
        <taxon>Eukaryota</taxon>
        <taxon>Metazoa</taxon>
        <taxon>Ecdysozoa</taxon>
        <taxon>Nematoda</taxon>
        <taxon>Chromadorea</taxon>
        <taxon>Rhabditida</taxon>
        <taxon>Rhabditina</taxon>
        <taxon>Rhabditomorpha</taxon>
        <taxon>Strongyloidea</taxon>
        <taxon>Strongylidae</taxon>
        <taxon>Cylicocyclus</taxon>
    </lineage>
</organism>
<reference evidence="2" key="1">
    <citation type="submission" date="2023-07" db="EMBL/GenBank/DDBJ databases">
        <authorList>
            <consortium name="CYATHOMIX"/>
        </authorList>
    </citation>
    <scope>NUCLEOTIDE SEQUENCE</scope>
    <source>
        <strain evidence="2">N/A</strain>
    </source>
</reference>
<keyword evidence="1" id="KW-0732">Signal</keyword>
<proteinExistence type="predicted"/>
<keyword evidence="3" id="KW-1185">Reference proteome</keyword>
<name>A0AA36GDV4_CYLNA</name>
<feature type="chain" id="PRO_5041241108" evidence="1">
    <location>
        <begin position="20"/>
        <end position="86"/>
    </location>
</feature>
<protein>
    <submittedName>
        <fullName evidence="2">Uncharacterized protein</fullName>
    </submittedName>
</protein>
<feature type="signal peptide" evidence="1">
    <location>
        <begin position="1"/>
        <end position="19"/>
    </location>
</feature>